<dbReference type="Pfam" id="PF00952">
    <property type="entry name" value="Bunya_nucleocap"/>
    <property type="match status" value="1"/>
</dbReference>
<dbReference type="Gene3D" id="1.10.472.180">
    <property type="entry name" value="Bunyavirus nucleocapsid (N) protein, C-terminal domain"/>
    <property type="match status" value="1"/>
</dbReference>
<evidence type="ECO:0000256" key="1">
    <source>
        <dbReference type="ARBA" id="ARBA00004328"/>
    </source>
</evidence>
<evidence type="ECO:0000256" key="5">
    <source>
        <dbReference type="ARBA" id="ARBA00022884"/>
    </source>
</evidence>
<dbReference type="InterPro" id="IPR001784">
    <property type="entry name" value="Bunya_nucleocap"/>
</dbReference>
<dbReference type="EMBL" id="KM280936">
    <property type="protein sequence ID" value="AKB96252.1"/>
    <property type="molecule type" value="Viral_cRNA"/>
</dbReference>
<comment type="similarity">
    <text evidence="2">Belongs to the orthobunyavirus nucleocapsid protein family.</text>
</comment>
<dbReference type="GO" id="GO:0003723">
    <property type="term" value="F:RNA binding"/>
    <property type="evidence" value="ECO:0007669"/>
    <property type="project" value="UniProtKB-KW"/>
</dbReference>
<keyword evidence="7" id="KW-0687">Ribonucleoprotein</keyword>
<keyword evidence="5" id="KW-0694">RNA-binding</keyword>
<keyword evidence="6 9" id="KW-0543">Viral nucleoprotein</keyword>
<reference evidence="9" key="1">
    <citation type="journal article" date="2015" name="Emerg. Infect. Dis.">
        <title>Itaya virus, a Novel Orthobunyavirus Associated with Human Febrile Illness, Peru.</title>
        <authorList>
            <person name="Hontz R.D."/>
            <person name="Guevara C."/>
            <person name="Halsey E.S."/>
            <person name="Silvas J."/>
            <person name="Santiago F.W."/>
            <person name="Widen S.G."/>
            <person name="Wood T.G."/>
            <person name="Casanova W."/>
            <person name="Vasilakis N."/>
            <person name="Watts D.M."/>
            <person name="Kochel T.J."/>
            <person name="Ebihara H."/>
            <person name="Aguilar P.V."/>
        </authorList>
    </citation>
    <scope>NUCLEOTIDE SEQUENCE</scope>
    <source>
        <strain evidence="9">TRVL 18462</strain>
    </source>
</reference>
<evidence type="ECO:0000256" key="8">
    <source>
        <dbReference type="ARBA" id="ARBA00033344"/>
    </source>
</evidence>
<organism evidence="9">
    <name type="scientific">Nepuyo virus</name>
    <dbReference type="NCBI Taxonomy" id="348009"/>
    <lineage>
        <taxon>Viruses</taxon>
        <taxon>Riboviria</taxon>
        <taxon>Orthornavirae</taxon>
        <taxon>Negarnaviricota</taxon>
        <taxon>Polyploviricotina</taxon>
        <taxon>Bunyaviricetes</taxon>
        <taxon>Elliovirales</taxon>
        <taxon>Peribunyaviridae</taxon>
        <taxon>Orthobunyavirus</taxon>
        <taxon>Orthobunyavirus nepuyoi</taxon>
    </lineage>
</organism>
<evidence type="ECO:0000256" key="4">
    <source>
        <dbReference type="ARBA" id="ARBA00022844"/>
    </source>
</evidence>
<name>A0A0H3VFQ5_9VIRU</name>
<keyword evidence="4" id="KW-0946">Virion</keyword>
<evidence type="ECO:0000256" key="7">
    <source>
        <dbReference type="ARBA" id="ARBA00023274"/>
    </source>
</evidence>
<dbReference type="InterPro" id="IPR043011">
    <property type="entry name" value="Bunya_nucleocap_C"/>
</dbReference>
<evidence type="ECO:0000256" key="2">
    <source>
        <dbReference type="ARBA" id="ARBA00006516"/>
    </source>
</evidence>
<evidence type="ECO:0000313" key="9">
    <source>
        <dbReference type="EMBL" id="AKB96252.1"/>
    </source>
</evidence>
<comment type="subcellular location">
    <subcellularLocation>
        <location evidence="1">Virion</location>
    </subcellularLocation>
</comment>
<dbReference type="Gene3D" id="1.20.142.20">
    <property type="match status" value="1"/>
</dbReference>
<dbReference type="InterPro" id="IPR043012">
    <property type="entry name" value="Bunya_nucleocap_N"/>
</dbReference>
<dbReference type="GO" id="GO:1990904">
    <property type="term" value="C:ribonucleoprotein complex"/>
    <property type="evidence" value="ECO:0007669"/>
    <property type="project" value="UniProtKB-KW"/>
</dbReference>
<sequence length="235" mass="26695">MSTPLFEFSVEERGQSASTFDPKQAYQSFIDNHRDELTLENIRVFLLRANEAKQKLRKSTAKVANLKFGTWKVLVVNNHYPANSSNTVADGELTLHRISGFIAKYLLELYADPENRPGIEETIVNPIAESRGVSWNASAKVYLSFLPGTEMFLHEFEMLPLAIYIYRAQKGEIDASLLKKPLRQQYKNDTPDKWMKERKVMIQSAVARVSKLAWGSAGLSAQAKEFLKEFGISMK</sequence>
<accession>A0A0H3VFQ5</accession>
<proteinExistence type="inferred from homology"/>
<evidence type="ECO:0000256" key="6">
    <source>
        <dbReference type="ARBA" id="ARBA00023086"/>
    </source>
</evidence>
<dbReference type="GO" id="GO:0019013">
    <property type="term" value="C:viral nucleocapsid"/>
    <property type="evidence" value="ECO:0007669"/>
    <property type="project" value="UniProtKB-KW"/>
</dbReference>
<evidence type="ECO:0000256" key="3">
    <source>
        <dbReference type="ARBA" id="ARBA00014389"/>
    </source>
</evidence>
<protein>
    <recommendedName>
        <fullName evidence="3">Nucleoprotein</fullName>
    </recommendedName>
    <alternativeName>
        <fullName evidence="8">Nucleocapsid protein</fullName>
    </alternativeName>
</protein>